<evidence type="ECO:0008006" key="4">
    <source>
        <dbReference type="Google" id="ProtNLM"/>
    </source>
</evidence>
<dbReference type="EMBL" id="FUYJ01000002">
    <property type="protein sequence ID" value="SKA96343.1"/>
    <property type="molecule type" value="Genomic_DNA"/>
</dbReference>
<dbReference type="AlphaFoldDB" id="A0A1T4Y3Y3"/>
<keyword evidence="1" id="KW-0812">Transmembrane</keyword>
<keyword evidence="1" id="KW-1133">Transmembrane helix</keyword>
<evidence type="ECO:0000313" key="2">
    <source>
        <dbReference type="EMBL" id="SKA96343.1"/>
    </source>
</evidence>
<dbReference type="RefSeq" id="WP_009765695.1">
    <property type="nucleotide sequence ID" value="NZ_FUYJ01000002.1"/>
</dbReference>
<dbReference type="InterPro" id="IPR015001">
    <property type="entry name" value="DUF1850"/>
</dbReference>
<sequence>MKFGKVILLLIFLITSSVLILLFYPYKQVIVLEEVRSEQPKLYYLPLHTDRHFQVNYIHSIHLSNVKEQYEITDNEKLRFEFMQYEDVAIGLPGYADEGEILKVEDGVYTLTFENRVIDSFVLYVGRVDTGLSLRYENKDYNLKDFLQKGHSYSFHITKISNFELLRGVGIDGKK</sequence>
<dbReference type="Proteomes" id="UP000190042">
    <property type="component" value="Unassembled WGS sequence"/>
</dbReference>
<proteinExistence type="predicted"/>
<dbReference type="Pfam" id="PF08905">
    <property type="entry name" value="DUF1850"/>
    <property type="match status" value="1"/>
</dbReference>
<feature type="transmembrane region" description="Helical" evidence="1">
    <location>
        <begin position="6"/>
        <end position="26"/>
    </location>
</feature>
<organism evidence="2 3">
    <name type="scientific">Sporosarcina newyorkensis</name>
    <dbReference type="NCBI Taxonomy" id="759851"/>
    <lineage>
        <taxon>Bacteria</taxon>
        <taxon>Bacillati</taxon>
        <taxon>Bacillota</taxon>
        <taxon>Bacilli</taxon>
        <taxon>Bacillales</taxon>
        <taxon>Caryophanaceae</taxon>
        <taxon>Sporosarcina</taxon>
    </lineage>
</organism>
<accession>A0A1T4Y3Y3</accession>
<evidence type="ECO:0000313" key="3">
    <source>
        <dbReference type="Proteomes" id="UP000190042"/>
    </source>
</evidence>
<name>A0A1T4Y3Y3_9BACL</name>
<evidence type="ECO:0000256" key="1">
    <source>
        <dbReference type="SAM" id="Phobius"/>
    </source>
</evidence>
<keyword evidence="3" id="KW-1185">Reference proteome</keyword>
<protein>
    <recommendedName>
        <fullName evidence="4">DUF1850 domain-containing protein</fullName>
    </recommendedName>
</protein>
<reference evidence="3" key="1">
    <citation type="submission" date="2017-02" db="EMBL/GenBank/DDBJ databases">
        <authorList>
            <person name="Varghese N."/>
            <person name="Submissions S."/>
        </authorList>
    </citation>
    <scope>NUCLEOTIDE SEQUENCE [LARGE SCALE GENOMIC DNA]</scope>
    <source>
        <strain evidence="3">DSM 23966</strain>
    </source>
</reference>
<keyword evidence="1" id="KW-0472">Membrane</keyword>
<gene>
    <name evidence="2" type="ORF">SAMN04244570_1801</name>
</gene>